<evidence type="ECO:0000256" key="1">
    <source>
        <dbReference type="SAM" id="MobiDB-lite"/>
    </source>
</evidence>
<protein>
    <recommendedName>
        <fullName evidence="6">Aromatic ring-opening dioxygenase LigA</fullName>
    </recommendedName>
</protein>
<sequence length="468" mass="48288">MMGRRTVRWYGGRVLVAAAAALCATFAGAAGQAAADGLPTPYAFAQDATTVKGATDTTDAVPLEPGKTYKSSIGRDAKLYYRLELDATSNAYVSATAVPRPGTTVSYSDGVKVSVQDANSRHCSFSGTAHFGATQSPHPIAAWASRETGGDQYACQTLGTYYVVVERSGTADSPSGDWDLELSHVSEPALKKAAGSTSAPEVWNSASPDALAGNPKRRRGGAGFATASSLRQGIWQDGISPGQTLFYKVPVDWGQQLYATADLGSSSRGNRYVGTALVMSLYNPVRGFVDDVGSGYDGSQRSAALDPLPPVAYENRYALNDRVSGMRFAGSYYLVIHLSAQVADKIGDGPFGLTLRVRVAGTARTGPAYTGRPEPRDAFAVPAGDSDEAADGTVGGAAATGGGGSSGSDSSTLRLVAAGGIGTGSALVLGLGVWTVVARRRAGVPPEEADTASAPMPAPWERGAPRGW</sequence>
<evidence type="ECO:0000313" key="5">
    <source>
        <dbReference type="Proteomes" id="UP000600365"/>
    </source>
</evidence>
<proteinExistence type="predicted"/>
<feature type="region of interest" description="Disordered" evidence="1">
    <location>
        <begin position="365"/>
        <end position="409"/>
    </location>
</feature>
<accession>A0A917Y523</accession>
<evidence type="ECO:0000313" key="4">
    <source>
        <dbReference type="EMBL" id="GGN66104.1"/>
    </source>
</evidence>
<reference evidence="4 5" key="1">
    <citation type="journal article" date="2014" name="Int. J. Syst. Evol. Microbiol.">
        <title>Complete genome sequence of Corynebacterium casei LMG S-19264T (=DSM 44701T), isolated from a smear-ripened cheese.</title>
        <authorList>
            <consortium name="US DOE Joint Genome Institute (JGI-PGF)"/>
            <person name="Walter F."/>
            <person name="Albersmeier A."/>
            <person name="Kalinowski J."/>
            <person name="Ruckert C."/>
        </authorList>
    </citation>
    <scope>NUCLEOTIDE SEQUENCE [LARGE SCALE GENOMIC DNA]</scope>
    <source>
        <strain evidence="4 5">CGMCC 4.7111</strain>
    </source>
</reference>
<evidence type="ECO:0000256" key="2">
    <source>
        <dbReference type="SAM" id="Phobius"/>
    </source>
</evidence>
<gene>
    <name evidence="4" type="ORF">GCM10011579_037340</name>
</gene>
<evidence type="ECO:0008006" key="6">
    <source>
        <dbReference type="Google" id="ProtNLM"/>
    </source>
</evidence>
<organism evidence="4 5">
    <name type="scientific">Streptomyces albiflavescens</name>
    <dbReference type="NCBI Taxonomy" id="1623582"/>
    <lineage>
        <taxon>Bacteria</taxon>
        <taxon>Bacillati</taxon>
        <taxon>Actinomycetota</taxon>
        <taxon>Actinomycetes</taxon>
        <taxon>Kitasatosporales</taxon>
        <taxon>Streptomycetaceae</taxon>
        <taxon>Streptomyces</taxon>
    </lineage>
</organism>
<keyword evidence="3" id="KW-0732">Signal</keyword>
<feature type="region of interest" description="Disordered" evidence="1">
    <location>
        <begin position="191"/>
        <end position="223"/>
    </location>
</feature>
<dbReference type="AlphaFoldDB" id="A0A917Y523"/>
<dbReference type="Proteomes" id="UP000600365">
    <property type="component" value="Unassembled WGS sequence"/>
</dbReference>
<feature type="compositionally biased region" description="Polar residues" evidence="1">
    <location>
        <begin position="195"/>
        <end position="207"/>
    </location>
</feature>
<keyword evidence="2" id="KW-0472">Membrane</keyword>
<feature type="chain" id="PRO_5037892931" description="Aromatic ring-opening dioxygenase LigA" evidence="3">
    <location>
        <begin position="30"/>
        <end position="468"/>
    </location>
</feature>
<keyword evidence="2" id="KW-0812">Transmembrane</keyword>
<evidence type="ECO:0000256" key="3">
    <source>
        <dbReference type="SAM" id="SignalP"/>
    </source>
</evidence>
<name>A0A917Y523_9ACTN</name>
<feature type="signal peptide" evidence="3">
    <location>
        <begin position="1"/>
        <end position="29"/>
    </location>
</feature>
<feature type="region of interest" description="Disordered" evidence="1">
    <location>
        <begin position="444"/>
        <end position="468"/>
    </location>
</feature>
<dbReference type="EMBL" id="BMMM01000006">
    <property type="protein sequence ID" value="GGN66104.1"/>
    <property type="molecule type" value="Genomic_DNA"/>
</dbReference>
<feature type="transmembrane region" description="Helical" evidence="2">
    <location>
        <begin position="415"/>
        <end position="437"/>
    </location>
</feature>
<comment type="caution">
    <text evidence="4">The sequence shown here is derived from an EMBL/GenBank/DDBJ whole genome shotgun (WGS) entry which is preliminary data.</text>
</comment>
<feature type="compositionally biased region" description="Gly residues" evidence="1">
    <location>
        <begin position="393"/>
        <end position="406"/>
    </location>
</feature>
<keyword evidence="2" id="KW-1133">Transmembrane helix</keyword>
<keyword evidence="5" id="KW-1185">Reference proteome</keyword>